<gene>
    <name evidence="1" type="ORF">METZ01_LOCUS228421</name>
</gene>
<dbReference type="AlphaFoldDB" id="A0A382GLQ5"/>
<reference evidence="1" key="1">
    <citation type="submission" date="2018-05" db="EMBL/GenBank/DDBJ databases">
        <authorList>
            <person name="Lanie J.A."/>
            <person name="Ng W.-L."/>
            <person name="Kazmierczak K.M."/>
            <person name="Andrzejewski T.M."/>
            <person name="Davidsen T.M."/>
            <person name="Wayne K.J."/>
            <person name="Tettelin H."/>
            <person name="Glass J.I."/>
            <person name="Rusch D."/>
            <person name="Podicherti R."/>
            <person name="Tsui H.-C.T."/>
            <person name="Winkler M.E."/>
        </authorList>
    </citation>
    <scope>NUCLEOTIDE SEQUENCE</scope>
</reference>
<accession>A0A382GLQ5</accession>
<feature type="non-terminal residue" evidence="1">
    <location>
        <position position="64"/>
    </location>
</feature>
<evidence type="ECO:0000313" key="1">
    <source>
        <dbReference type="EMBL" id="SVB75567.1"/>
    </source>
</evidence>
<protein>
    <submittedName>
        <fullName evidence="1">Uncharacterized protein</fullName>
    </submittedName>
</protein>
<sequence>MGSSKSKFFRQPIRSPFEHQAQSEVMAGEQWLLCADGDWPPESVWRPLSESCGVIVGVDGGTEG</sequence>
<dbReference type="EMBL" id="UINC01056021">
    <property type="protein sequence ID" value="SVB75567.1"/>
    <property type="molecule type" value="Genomic_DNA"/>
</dbReference>
<proteinExistence type="predicted"/>
<name>A0A382GLQ5_9ZZZZ</name>
<organism evidence="1">
    <name type="scientific">marine metagenome</name>
    <dbReference type="NCBI Taxonomy" id="408172"/>
    <lineage>
        <taxon>unclassified sequences</taxon>
        <taxon>metagenomes</taxon>
        <taxon>ecological metagenomes</taxon>
    </lineage>
</organism>